<dbReference type="GO" id="GO:0003735">
    <property type="term" value="F:structural constituent of ribosome"/>
    <property type="evidence" value="ECO:0007669"/>
    <property type="project" value="InterPro"/>
</dbReference>
<dbReference type="Proteomes" id="UP000229530">
    <property type="component" value="Unassembled WGS sequence"/>
</dbReference>
<reference evidence="7" key="1">
    <citation type="submission" date="2017-09" db="EMBL/GenBank/DDBJ databases">
        <title>Depth-based differentiation of microbial function through sediment-hosted aquifers and enrichment of novel symbionts in the deep terrestrial subsurface.</title>
        <authorList>
            <person name="Probst A.J."/>
            <person name="Ladd B."/>
            <person name="Jarett J.K."/>
            <person name="Geller-Mcgrath D.E."/>
            <person name="Sieber C.M.K."/>
            <person name="Emerson J.B."/>
            <person name="Anantharaman K."/>
            <person name="Thomas B.C."/>
            <person name="Malmstrom R."/>
            <person name="Stieglmeier M."/>
            <person name="Klingl A."/>
            <person name="Woyke T."/>
            <person name="Ryan C.M."/>
            <person name="Banfield J.F."/>
        </authorList>
    </citation>
    <scope>NUCLEOTIDE SEQUENCE [LARGE SCALE GENOMIC DNA]</scope>
</reference>
<organism evidence="6 7">
    <name type="scientific">Candidatus Jorgensenbacteria bacterium CG10_big_fil_rev_8_21_14_0_10_54_38</name>
    <dbReference type="NCBI Taxonomy" id="1974593"/>
    <lineage>
        <taxon>Bacteria</taxon>
        <taxon>Candidatus Joergenseniibacteriota</taxon>
    </lineage>
</organism>
<sequence length="72" mass="8340">MSHRGSMRQCVFCSQNAKTIDYRNVEVIRRFVSGQAKIIDPRHTGVCAKHQRRLACAIKRARIMGLLPFVRR</sequence>
<dbReference type="AlphaFoldDB" id="A0A2M6WFV9"/>
<keyword evidence="2 4" id="KW-0689">Ribosomal protein</keyword>
<evidence type="ECO:0000256" key="4">
    <source>
        <dbReference type="HAMAP-Rule" id="MF_00270"/>
    </source>
</evidence>
<dbReference type="InterPro" id="IPR036870">
    <property type="entry name" value="Ribosomal_bS18_sf"/>
</dbReference>
<evidence type="ECO:0000256" key="5">
    <source>
        <dbReference type="RuleBase" id="RU003910"/>
    </source>
</evidence>
<dbReference type="SUPFAM" id="SSF46911">
    <property type="entry name" value="Ribosomal protein S18"/>
    <property type="match status" value="1"/>
</dbReference>
<evidence type="ECO:0000256" key="2">
    <source>
        <dbReference type="ARBA" id="ARBA00022980"/>
    </source>
</evidence>
<name>A0A2M6WFV9_9BACT</name>
<evidence type="ECO:0000256" key="3">
    <source>
        <dbReference type="ARBA" id="ARBA00023274"/>
    </source>
</evidence>
<proteinExistence type="inferred from homology"/>
<dbReference type="HAMAP" id="MF_00270">
    <property type="entry name" value="Ribosomal_bS18"/>
    <property type="match status" value="1"/>
</dbReference>
<comment type="function">
    <text evidence="4">Binds as a heterodimer with protein bS6 to the central domain of the 16S rRNA, where it helps stabilize the platform of the 30S subunit.</text>
</comment>
<keyword evidence="4" id="KW-0699">rRNA-binding</keyword>
<dbReference type="PANTHER" id="PTHR13479:SF40">
    <property type="entry name" value="SMALL RIBOSOMAL SUBUNIT PROTEIN BS18M"/>
    <property type="match status" value="1"/>
</dbReference>
<dbReference type="GO" id="GO:0006412">
    <property type="term" value="P:translation"/>
    <property type="evidence" value="ECO:0007669"/>
    <property type="project" value="UniProtKB-UniRule"/>
</dbReference>
<dbReference type="EMBL" id="PFBE01000026">
    <property type="protein sequence ID" value="PIT91683.1"/>
    <property type="molecule type" value="Genomic_DNA"/>
</dbReference>
<keyword evidence="4" id="KW-0694">RNA-binding</keyword>
<evidence type="ECO:0000313" key="6">
    <source>
        <dbReference type="EMBL" id="PIT91683.1"/>
    </source>
</evidence>
<comment type="caution">
    <text evidence="6">The sequence shown here is derived from an EMBL/GenBank/DDBJ whole genome shotgun (WGS) entry which is preliminary data.</text>
</comment>
<accession>A0A2M6WFV9</accession>
<dbReference type="GO" id="GO:0022627">
    <property type="term" value="C:cytosolic small ribosomal subunit"/>
    <property type="evidence" value="ECO:0007669"/>
    <property type="project" value="TreeGrafter"/>
</dbReference>
<dbReference type="NCBIfam" id="TIGR00165">
    <property type="entry name" value="S18"/>
    <property type="match status" value="1"/>
</dbReference>
<dbReference type="PANTHER" id="PTHR13479">
    <property type="entry name" value="30S RIBOSOMAL PROTEIN S18"/>
    <property type="match status" value="1"/>
</dbReference>
<dbReference type="Gene3D" id="4.10.640.10">
    <property type="entry name" value="Ribosomal protein S18"/>
    <property type="match status" value="1"/>
</dbReference>
<dbReference type="GO" id="GO:0070181">
    <property type="term" value="F:small ribosomal subunit rRNA binding"/>
    <property type="evidence" value="ECO:0007669"/>
    <property type="project" value="TreeGrafter"/>
</dbReference>
<comment type="subunit">
    <text evidence="4">Part of the 30S ribosomal subunit. Forms a tight heterodimer with protein bS6.</text>
</comment>
<evidence type="ECO:0000313" key="7">
    <source>
        <dbReference type="Proteomes" id="UP000229530"/>
    </source>
</evidence>
<dbReference type="Pfam" id="PF01084">
    <property type="entry name" value="Ribosomal_S18"/>
    <property type="match status" value="1"/>
</dbReference>
<keyword evidence="3 4" id="KW-0687">Ribonucleoprotein</keyword>
<dbReference type="InterPro" id="IPR001648">
    <property type="entry name" value="Ribosomal_bS18"/>
</dbReference>
<dbReference type="PRINTS" id="PR00974">
    <property type="entry name" value="RIBOSOMALS18"/>
</dbReference>
<gene>
    <name evidence="4 6" type="primary">rpsR</name>
    <name evidence="6" type="ORF">COU12_01760</name>
</gene>
<evidence type="ECO:0000256" key="1">
    <source>
        <dbReference type="ARBA" id="ARBA00005589"/>
    </source>
</evidence>
<protein>
    <recommendedName>
        <fullName evidence="4">Small ribosomal subunit protein bS18</fullName>
    </recommendedName>
</protein>
<comment type="similarity">
    <text evidence="1 4 5">Belongs to the bacterial ribosomal protein bS18 family.</text>
</comment>